<evidence type="ECO:0000313" key="2">
    <source>
        <dbReference type="Proteomes" id="UP000280834"/>
    </source>
</evidence>
<evidence type="ECO:0000313" key="1">
    <source>
        <dbReference type="EMBL" id="VDO14521.1"/>
    </source>
</evidence>
<dbReference type="AlphaFoldDB" id="A0A0R3QCD8"/>
<keyword evidence="2" id="KW-1185">Reference proteome</keyword>
<reference evidence="3" key="1">
    <citation type="submission" date="2017-02" db="UniProtKB">
        <authorList>
            <consortium name="WormBaseParasite"/>
        </authorList>
    </citation>
    <scope>IDENTIFICATION</scope>
</reference>
<reference evidence="1 2" key="2">
    <citation type="submission" date="2018-11" db="EMBL/GenBank/DDBJ databases">
        <authorList>
            <consortium name="Pathogen Informatics"/>
        </authorList>
    </citation>
    <scope>NUCLEOTIDE SEQUENCE [LARGE SCALE GENOMIC DNA]</scope>
</reference>
<proteinExistence type="predicted"/>
<dbReference type="Proteomes" id="UP000280834">
    <property type="component" value="Unassembled WGS sequence"/>
</dbReference>
<name>A0A0R3QCD8_9BILA</name>
<dbReference type="WBParaSite" id="BTMF_0000401801-mRNA-1">
    <property type="protein sequence ID" value="BTMF_0000401801-mRNA-1"/>
    <property type="gene ID" value="BTMF_0000401801"/>
</dbReference>
<accession>A0A0R3QCD8</accession>
<protein>
    <submittedName>
        <fullName evidence="1 3">Uncharacterized protein</fullName>
    </submittedName>
</protein>
<evidence type="ECO:0000313" key="3">
    <source>
        <dbReference type="WBParaSite" id="BTMF_0000401801-mRNA-1"/>
    </source>
</evidence>
<gene>
    <name evidence="1" type="ORF">BTMF_LOCUS3320</name>
</gene>
<sequence>MWGVGLFVLEIEMLFFEQPGCMFGDRAKVSKRTDVYEGGDRES</sequence>
<dbReference type="EMBL" id="UZAG01002963">
    <property type="protein sequence ID" value="VDO14521.1"/>
    <property type="molecule type" value="Genomic_DNA"/>
</dbReference>
<organism evidence="3">
    <name type="scientific">Brugia timori</name>
    <dbReference type="NCBI Taxonomy" id="42155"/>
    <lineage>
        <taxon>Eukaryota</taxon>
        <taxon>Metazoa</taxon>
        <taxon>Ecdysozoa</taxon>
        <taxon>Nematoda</taxon>
        <taxon>Chromadorea</taxon>
        <taxon>Rhabditida</taxon>
        <taxon>Spirurina</taxon>
        <taxon>Spiruromorpha</taxon>
        <taxon>Filarioidea</taxon>
        <taxon>Onchocercidae</taxon>
        <taxon>Brugia</taxon>
    </lineage>
</organism>